<dbReference type="AlphaFoldDB" id="A0A5A7QSU0"/>
<evidence type="ECO:0000313" key="3">
    <source>
        <dbReference type="Proteomes" id="UP000325081"/>
    </source>
</evidence>
<name>A0A5A7QSU0_STRAF</name>
<dbReference type="GO" id="GO:0016301">
    <property type="term" value="F:kinase activity"/>
    <property type="evidence" value="ECO:0007669"/>
    <property type="project" value="UniProtKB-KW"/>
</dbReference>
<protein>
    <submittedName>
        <fullName evidence="2">Leucine-rich repeat protein kinase family protein</fullName>
    </submittedName>
</protein>
<evidence type="ECO:0000313" key="2">
    <source>
        <dbReference type="EMBL" id="GER48046.1"/>
    </source>
</evidence>
<keyword evidence="3" id="KW-1185">Reference proteome</keyword>
<dbReference type="Proteomes" id="UP000325081">
    <property type="component" value="Unassembled WGS sequence"/>
</dbReference>
<organism evidence="2 3">
    <name type="scientific">Striga asiatica</name>
    <name type="common">Asiatic witchweed</name>
    <name type="synonym">Buchnera asiatica</name>
    <dbReference type="NCBI Taxonomy" id="4170"/>
    <lineage>
        <taxon>Eukaryota</taxon>
        <taxon>Viridiplantae</taxon>
        <taxon>Streptophyta</taxon>
        <taxon>Embryophyta</taxon>
        <taxon>Tracheophyta</taxon>
        <taxon>Spermatophyta</taxon>
        <taxon>Magnoliopsida</taxon>
        <taxon>eudicotyledons</taxon>
        <taxon>Gunneridae</taxon>
        <taxon>Pentapetalae</taxon>
        <taxon>asterids</taxon>
        <taxon>lamiids</taxon>
        <taxon>Lamiales</taxon>
        <taxon>Orobanchaceae</taxon>
        <taxon>Buchnereae</taxon>
        <taxon>Striga</taxon>
    </lineage>
</organism>
<comment type="caution">
    <text evidence="2">The sequence shown here is derived from an EMBL/GenBank/DDBJ whole genome shotgun (WGS) entry which is preliminary data.</text>
</comment>
<keyword evidence="2" id="KW-0808">Transferase</keyword>
<proteinExistence type="predicted"/>
<gene>
    <name evidence="2" type="ORF">STAS_25204</name>
</gene>
<evidence type="ECO:0000256" key="1">
    <source>
        <dbReference type="SAM" id="MobiDB-lite"/>
    </source>
</evidence>
<dbReference type="EMBL" id="BKCP01008181">
    <property type="protein sequence ID" value="GER48046.1"/>
    <property type="molecule type" value="Genomic_DNA"/>
</dbReference>
<reference evidence="3" key="1">
    <citation type="journal article" date="2019" name="Curr. Biol.">
        <title>Genome Sequence of Striga asiatica Provides Insight into the Evolution of Plant Parasitism.</title>
        <authorList>
            <person name="Yoshida S."/>
            <person name="Kim S."/>
            <person name="Wafula E.K."/>
            <person name="Tanskanen J."/>
            <person name="Kim Y.M."/>
            <person name="Honaas L."/>
            <person name="Yang Z."/>
            <person name="Spallek T."/>
            <person name="Conn C.E."/>
            <person name="Ichihashi Y."/>
            <person name="Cheong K."/>
            <person name="Cui S."/>
            <person name="Der J.P."/>
            <person name="Gundlach H."/>
            <person name="Jiao Y."/>
            <person name="Hori C."/>
            <person name="Ishida J.K."/>
            <person name="Kasahara H."/>
            <person name="Kiba T."/>
            <person name="Kim M.S."/>
            <person name="Koo N."/>
            <person name="Laohavisit A."/>
            <person name="Lee Y.H."/>
            <person name="Lumba S."/>
            <person name="McCourt P."/>
            <person name="Mortimer J.C."/>
            <person name="Mutuku J.M."/>
            <person name="Nomura T."/>
            <person name="Sasaki-Sekimoto Y."/>
            <person name="Seto Y."/>
            <person name="Wang Y."/>
            <person name="Wakatake T."/>
            <person name="Sakakibara H."/>
            <person name="Demura T."/>
            <person name="Yamaguchi S."/>
            <person name="Yoneyama K."/>
            <person name="Manabe R.I."/>
            <person name="Nelson D.C."/>
            <person name="Schulman A.H."/>
            <person name="Timko M.P."/>
            <person name="dePamphilis C.W."/>
            <person name="Choi D."/>
            <person name="Shirasu K."/>
        </authorList>
    </citation>
    <scope>NUCLEOTIDE SEQUENCE [LARGE SCALE GENOMIC DNA]</scope>
    <source>
        <strain evidence="3">cv. UVA1</strain>
    </source>
</reference>
<feature type="compositionally biased region" description="Polar residues" evidence="1">
    <location>
        <begin position="227"/>
        <end position="236"/>
    </location>
</feature>
<sequence>MCKFFVSNDISPGLDEGISQHLAELHLRSRRQVCVVRFQLQSHSVHTLDPIHPQPQLHRPNRLKVRRSSLVEIPRGQRHLDDRELRHREVGPNRVKELPETGPVRGSQLRGNRVRFPLIPQHPGYGPQQPAGGFCACQQAVLFPRCHWTMLVPPWAAGTRATVTVPVFRGSTCRRRAVAKGIPGPMPSFESWAVKSRPRWRGSEALSQVSTGLSLMTESGMGGSDSGGTKPSQTPAPLTPPRPAMLLWPASKTVKVVPPPVEKLLLLMKKMMKIN</sequence>
<accession>A0A5A7QSU0</accession>
<feature type="region of interest" description="Disordered" evidence="1">
    <location>
        <begin position="215"/>
        <end position="243"/>
    </location>
</feature>
<keyword evidence="2" id="KW-0418">Kinase</keyword>